<organism evidence="1 2">
    <name type="scientific">Lentithecium fluviatile CBS 122367</name>
    <dbReference type="NCBI Taxonomy" id="1168545"/>
    <lineage>
        <taxon>Eukaryota</taxon>
        <taxon>Fungi</taxon>
        <taxon>Dikarya</taxon>
        <taxon>Ascomycota</taxon>
        <taxon>Pezizomycotina</taxon>
        <taxon>Dothideomycetes</taxon>
        <taxon>Pleosporomycetidae</taxon>
        <taxon>Pleosporales</taxon>
        <taxon>Massarineae</taxon>
        <taxon>Lentitheciaceae</taxon>
        <taxon>Lentithecium</taxon>
    </lineage>
</organism>
<evidence type="ECO:0000313" key="2">
    <source>
        <dbReference type="Proteomes" id="UP000799291"/>
    </source>
</evidence>
<dbReference type="AlphaFoldDB" id="A0A6G1J8Y0"/>
<protein>
    <submittedName>
        <fullName evidence="1">Uncharacterized protein</fullName>
    </submittedName>
</protein>
<dbReference type="EMBL" id="MU005576">
    <property type="protein sequence ID" value="KAF2686589.1"/>
    <property type="molecule type" value="Genomic_DNA"/>
</dbReference>
<gene>
    <name evidence="1" type="ORF">K458DRAFT_200280</name>
</gene>
<name>A0A6G1J8Y0_9PLEO</name>
<sequence length="91" mass="10266">MAGRTGEDAPTRLTRTPHENGCFFHQIAGCRISTILLRKDITTQVWEMTFGSSVSKAVALSIFILYLYQTTWVPLTYYTIPQMNIVYCGVA</sequence>
<evidence type="ECO:0000313" key="1">
    <source>
        <dbReference type="EMBL" id="KAF2686589.1"/>
    </source>
</evidence>
<reference evidence="1" key="1">
    <citation type="journal article" date="2020" name="Stud. Mycol.">
        <title>101 Dothideomycetes genomes: a test case for predicting lifestyles and emergence of pathogens.</title>
        <authorList>
            <person name="Haridas S."/>
            <person name="Albert R."/>
            <person name="Binder M."/>
            <person name="Bloem J."/>
            <person name="Labutti K."/>
            <person name="Salamov A."/>
            <person name="Andreopoulos B."/>
            <person name="Baker S."/>
            <person name="Barry K."/>
            <person name="Bills G."/>
            <person name="Bluhm B."/>
            <person name="Cannon C."/>
            <person name="Castanera R."/>
            <person name="Culley D."/>
            <person name="Daum C."/>
            <person name="Ezra D."/>
            <person name="Gonzalez J."/>
            <person name="Henrissat B."/>
            <person name="Kuo A."/>
            <person name="Liang C."/>
            <person name="Lipzen A."/>
            <person name="Lutzoni F."/>
            <person name="Magnuson J."/>
            <person name="Mondo S."/>
            <person name="Nolan M."/>
            <person name="Ohm R."/>
            <person name="Pangilinan J."/>
            <person name="Park H.-J."/>
            <person name="Ramirez L."/>
            <person name="Alfaro M."/>
            <person name="Sun H."/>
            <person name="Tritt A."/>
            <person name="Yoshinaga Y."/>
            <person name="Zwiers L.-H."/>
            <person name="Turgeon B."/>
            <person name="Goodwin S."/>
            <person name="Spatafora J."/>
            <person name="Crous P."/>
            <person name="Grigoriev I."/>
        </authorList>
    </citation>
    <scope>NUCLEOTIDE SEQUENCE</scope>
    <source>
        <strain evidence="1">CBS 122367</strain>
    </source>
</reference>
<proteinExistence type="predicted"/>
<dbReference type="Proteomes" id="UP000799291">
    <property type="component" value="Unassembled WGS sequence"/>
</dbReference>
<keyword evidence="2" id="KW-1185">Reference proteome</keyword>
<accession>A0A6G1J8Y0</accession>